<proteinExistence type="predicted"/>
<sequence>MPEWCHILIDMAQTEEMTTVSQTIPVQVTKTTKRVVPSSLEEETPKENYETKKAIFRVYQVIWYALGIMETLIALRIFLKASGANPGSGFVNVIYSLSEPLVFPFASMFRTVIEAEFIFELHSFVAGIVWLLVATGLVELFQLLKPTTPQEVEENV</sequence>
<keyword evidence="1" id="KW-1133">Transmembrane helix</keyword>
<evidence type="ECO:0008006" key="4">
    <source>
        <dbReference type="Google" id="ProtNLM"/>
    </source>
</evidence>
<dbReference type="AlphaFoldDB" id="A0A0G1MNT4"/>
<keyword evidence="1" id="KW-0472">Membrane</keyword>
<evidence type="ECO:0000256" key="1">
    <source>
        <dbReference type="SAM" id="Phobius"/>
    </source>
</evidence>
<reference evidence="2 3" key="1">
    <citation type="journal article" date="2015" name="Nature">
        <title>rRNA introns, odd ribosomes, and small enigmatic genomes across a large radiation of phyla.</title>
        <authorList>
            <person name="Brown C.T."/>
            <person name="Hug L.A."/>
            <person name="Thomas B.C."/>
            <person name="Sharon I."/>
            <person name="Castelle C.J."/>
            <person name="Singh A."/>
            <person name="Wilkins M.J."/>
            <person name="Williams K.H."/>
            <person name="Banfield J.F."/>
        </authorList>
    </citation>
    <scope>NUCLEOTIDE SEQUENCE [LARGE SCALE GENOMIC DNA]</scope>
</reference>
<evidence type="ECO:0000313" key="2">
    <source>
        <dbReference type="EMBL" id="KKT73659.1"/>
    </source>
</evidence>
<name>A0A0G1MNT4_9BACT</name>
<protein>
    <recommendedName>
        <fullName evidence="4">YGGT family protein</fullName>
    </recommendedName>
</protein>
<organism evidence="2 3">
    <name type="scientific">Candidatus Collierbacteria bacterium GW2011_GWB1_44_6</name>
    <dbReference type="NCBI Taxonomy" id="1618384"/>
    <lineage>
        <taxon>Bacteria</taxon>
        <taxon>Candidatus Collieribacteriota</taxon>
    </lineage>
</organism>
<dbReference type="EMBL" id="LCJG01000004">
    <property type="protein sequence ID" value="KKT73659.1"/>
    <property type="molecule type" value="Genomic_DNA"/>
</dbReference>
<gene>
    <name evidence="2" type="ORF">UW68_C0004G0016</name>
</gene>
<evidence type="ECO:0000313" key="3">
    <source>
        <dbReference type="Proteomes" id="UP000034835"/>
    </source>
</evidence>
<feature type="transmembrane region" description="Helical" evidence="1">
    <location>
        <begin position="90"/>
        <end position="109"/>
    </location>
</feature>
<accession>A0A0G1MNT4</accession>
<dbReference type="Proteomes" id="UP000034835">
    <property type="component" value="Unassembled WGS sequence"/>
</dbReference>
<dbReference type="STRING" id="1618384.UW68_C0004G0016"/>
<keyword evidence="1" id="KW-0812">Transmembrane</keyword>
<feature type="transmembrane region" description="Helical" evidence="1">
    <location>
        <begin position="61"/>
        <end position="78"/>
    </location>
</feature>
<feature type="transmembrane region" description="Helical" evidence="1">
    <location>
        <begin position="121"/>
        <end position="144"/>
    </location>
</feature>
<comment type="caution">
    <text evidence="2">The sequence shown here is derived from an EMBL/GenBank/DDBJ whole genome shotgun (WGS) entry which is preliminary data.</text>
</comment>